<sequence length="40" mass="4328">MNTLQNFKSQHEQSSALYIGNVCKAPRAAAPSVMHPEGTL</sequence>
<keyword evidence="2" id="KW-1185">Reference proteome</keyword>
<protein>
    <submittedName>
        <fullName evidence="1">Uncharacterized protein</fullName>
    </submittedName>
</protein>
<dbReference type="Proteomes" id="UP000615755">
    <property type="component" value="Unassembled WGS sequence"/>
</dbReference>
<accession>A0ABR9EDI0</accession>
<reference evidence="1 2" key="1">
    <citation type="submission" date="2015-03" db="EMBL/GenBank/DDBJ databases">
        <title>Genome sequence of Pseudoalteromonas aurantia.</title>
        <authorList>
            <person name="Xie B.-B."/>
            <person name="Rong J.-C."/>
            <person name="Qin Q.-L."/>
            <person name="Zhang Y.-Z."/>
        </authorList>
    </citation>
    <scope>NUCLEOTIDE SEQUENCE [LARGE SCALE GENOMIC DNA]</scope>
    <source>
        <strain evidence="1 2">208</strain>
    </source>
</reference>
<dbReference type="RefSeq" id="WP_263973686.1">
    <property type="nucleotide sequence ID" value="NZ_AQGV01000012.1"/>
</dbReference>
<comment type="caution">
    <text evidence="1">The sequence shown here is derived from an EMBL/GenBank/DDBJ whole genome shotgun (WGS) entry which is preliminary data.</text>
</comment>
<dbReference type="EMBL" id="AQGV01000012">
    <property type="protein sequence ID" value="MBE0368419.1"/>
    <property type="molecule type" value="Genomic_DNA"/>
</dbReference>
<gene>
    <name evidence="1" type="ORF">PAUR_a2015</name>
</gene>
<organism evidence="1 2">
    <name type="scientific">Pseudoalteromonas aurantia 208</name>
    <dbReference type="NCBI Taxonomy" id="1314867"/>
    <lineage>
        <taxon>Bacteria</taxon>
        <taxon>Pseudomonadati</taxon>
        <taxon>Pseudomonadota</taxon>
        <taxon>Gammaproteobacteria</taxon>
        <taxon>Alteromonadales</taxon>
        <taxon>Pseudoalteromonadaceae</taxon>
        <taxon>Pseudoalteromonas</taxon>
    </lineage>
</organism>
<evidence type="ECO:0000313" key="2">
    <source>
        <dbReference type="Proteomes" id="UP000615755"/>
    </source>
</evidence>
<evidence type="ECO:0000313" key="1">
    <source>
        <dbReference type="EMBL" id="MBE0368419.1"/>
    </source>
</evidence>
<name>A0ABR9EDI0_9GAMM</name>
<proteinExistence type="predicted"/>